<sequence>MPVRTAWLLNRTEDGAGQSRADTRLAPTGTMTPAGQLASRDGVIPGSPDGAWALSGLYVYGQSAGMTATVASGRAVVQGDESAGAYPVALTEYTPVTFADGDPDNPRIDLVVLRVYDETQDTSSGRTEAAVEIVQGTPAATPEAPATPRAALALAAVLVPAGASEGTGGIDWNSAVSDLRRATVAVGGIVPEDWPRDIPGSYPGQYRDVGAGGLQRWDGTAWQPYPPTPRWQEWTPRWTTNTGAGTPSFGNATVECRYVHTGTLVHASFNVYFGSTTVFGTGGTGDNWRFSLPVRASGASQAVGFAGLQNGSRARRIARIRLTTADHLELEVSSGDVDGTAAAHSGLVDAVTPWNWSSGSYMQIAGTLVYESAEPAE</sequence>
<evidence type="ECO:0000313" key="2">
    <source>
        <dbReference type="EMBL" id="MFH0247314.1"/>
    </source>
</evidence>
<proteinExistence type="predicted"/>
<evidence type="ECO:0000256" key="1">
    <source>
        <dbReference type="SAM" id="MobiDB-lite"/>
    </source>
</evidence>
<organism evidence="2 3">
    <name type="scientific">Streptomyces chitinivorans</name>
    <dbReference type="NCBI Taxonomy" id="1257027"/>
    <lineage>
        <taxon>Bacteria</taxon>
        <taxon>Bacillati</taxon>
        <taxon>Actinomycetota</taxon>
        <taxon>Actinomycetes</taxon>
        <taxon>Kitasatosporales</taxon>
        <taxon>Streptomycetaceae</taxon>
        <taxon>Streptomyces</taxon>
    </lineage>
</organism>
<protein>
    <recommendedName>
        <fullName evidence="4">Minor tail protein</fullName>
    </recommendedName>
</protein>
<evidence type="ECO:0008006" key="4">
    <source>
        <dbReference type="Google" id="ProtNLM"/>
    </source>
</evidence>
<gene>
    <name evidence="2" type="ORF">ACG5V6_03670</name>
</gene>
<name>A0ABW7HNB4_9ACTN</name>
<dbReference type="Proteomes" id="UP001607069">
    <property type="component" value="Unassembled WGS sequence"/>
</dbReference>
<evidence type="ECO:0000313" key="3">
    <source>
        <dbReference type="Proteomes" id="UP001607069"/>
    </source>
</evidence>
<reference evidence="2 3" key="1">
    <citation type="submission" date="2024-10" db="EMBL/GenBank/DDBJ databases">
        <authorList>
            <person name="Cho J.-C."/>
        </authorList>
    </citation>
    <scope>NUCLEOTIDE SEQUENCE [LARGE SCALE GENOMIC DNA]</scope>
    <source>
        <strain evidence="2 3">KCTC29696</strain>
    </source>
</reference>
<keyword evidence="3" id="KW-1185">Reference proteome</keyword>
<dbReference type="EMBL" id="JBIHMK010000007">
    <property type="protein sequence ID" value="MFH0247314.1"/>
    <property type="molecule type" value="Genomic_DNA"/>
</dbReference>
<feature type="region of interest" description="Disordered" evidence="1">
    <location>
        <begin position="9"/>
        <end position="31"/>
    </location>
</feature>
<dbReference type="RefSeq" id="WP_279951221.1">
    <property type="nucleotide sequence ID" value="NZ_BAABEN010000006.1"/>
</dbReference>
<accession>A0ABW7HNB4</accession>
<comment type="caution">
    <text evidence="2">The sequence shown here is derived from an EMBL/GenBank/DDBJ whole genome shotgun (WGS) entry which is preliminary data.</text>
</comment>